<proteinExistence type="predicted"/>
<reference evidence="1 2" key="1">
    <citation type="journal article" date="2021" name="Hortic Res">
        <title>Chromosome-scale assembly of the Dendrobium chrysotoxum genome enhances the understanding of orchid evolution.</title>
        <authorList>
            <person name="Zhang Y."/>
            <person name="Zhang G.Q."/>
            <person name="Zhang D."/>
            <person name="Liu X.D."/>
            <person name="Xu X.Y."/>
            <person name="Sun W.H."/>
            <person name="Yu X."/>
            <person name="Zhu X."/>
            <person name="Wang Z.W."/>
            <person name="Zhao X."/>
            <person name="Zhong W.Y."/>
            <person name="Chen H."/>
            <person name="Yin W.L."/>
            <person name="Huang T."/>
            <person name="Niu S.C."/>
            <person name="Liu Z.J."/>
        </authorList>
    </citation>
    <scope>NUCLEOTIDE SEQUENCE [LARGE SCALE GENOMIC DNA]</scope>
    <source>
        <strain evidence="1">Lindl</strain>
    </source>
</reference>
<sequence length="528" mass="60327">MDGHIPAPSYDLPILILFVGHIPTPSYDLQILILYDGNILIPSYDPLVSILCDGHIHTPPYDLLVIFLYDGHIPTPSYDLQILIIYDGYIPTRSYSLLVSILYDGNIPIPSYDLPVMLFYDGHIPTPPYDLLVSIIYDGYIPAPSYDLLVLILRKGHIPTPSYELPVLILCDEYIPTQSNNLPNLILCDGHIPTTLYGLLVLILYDGHIPTPPCDFLVSILYDVNIPTALYDLLVSIFCDGYTTTVTFDLPILILSDVLIPTPKYNMQENMLLPSKFPVDDIRQKLAAQLLAVISTMASGDDRQRGLIKNIFGGPSTLAAPEQAIEVRMLIEPDGDTFYPSKQPTHKIQDIIWNRYDAPFLSWQKILKDVRNLWFREFEKEFCWLPQHNDRIRKNFEKRGSNRMRDMFTNLRKSGQRPLWMGESVWAKLSTAWSSLDYSRRRDQNRQNRASDFRGLGSSLHIGGSVPHTEHRRCLKAVLGREPTLIELHSHTHKRRSIQGFERAKLQQVKVLLVDQLNILTSTLGRKR</sequence>
<dbReference type="EMBL" id="JAGFBR010000011">
    <property type="protein sequence ID" value="KAH0459255.1"/>
    <property type="molecule type" value="Genomic_DNA"/>
</dbReference>
<name>A0AAV7GBW9_DENCH</name>
<accession>A0AAV7GBW9</accession>
<dbReference type="AlphaFoldDB" id="A0AAV7GBW9"/>
<protein>
    <submittedName>
        <fullName evidence="1">Uncharacterized protein</fullName>
    </submittedName>
</protein>
<dbReference type="Proteomes" id="UP000775213">
    <property type="component" value="Unassembled WGS sequence"/>
</dbReference>
<evidence type="ECO:0000313" key="2">
    <source>
        <dbReference type="Proteomes" id="UP000775213"/>
    </source>
</evidence>
<evidence type="ECO:0000313" key="1">
    <source>
        <dbReference type="EMBL" id="KAH0459255.1"/>
    </source>
</evidence>
<keyword evidence="2" id="KW-1185">Reference proteome</keyword>
<dbReference type="Pfam" id="PF03004">
    <property type="entry name" value="Transposase_24"/>
    <property type="match status" value="1"/>
</dbReference>
<organism evidence="1 2">
    <name type="scientific">Dendrobium chrysotoxum</name>
    <name type="common">Orchid</name>
    <dbReference type="NCBI Taxonomy" id="161865"/>
    <lineage>
        <taxon>Eukaryota</taxon>
        <taxon>Viridiplantae</taxon>
        <taxon>Streptophyta</taxon>
        <taxon>Embryophyta</taxon>
        <taxon>Tracheophyta</taxon>
        <taxon>Spermatophyta</taxon>
        <taxon>Magnoliopsida</taxon>
        <taxon>Liliopsida</taxon>
        <taxon>Asparagales</taxon>
        <taxon>Orchidaceae</taxon>
        <taxon>Epidendroideae</taxon>
        <taxon>Malaxideae</taxon>
        <taxon>Dendrobiinae</taxon>
        <taxon>Dendrobium</taxon>
    </lineage>
</organism>
<dbReference type="InterPro" id="IPR004252">
    <property type="entry name" value="Probable_transposase_24"/>
</dbReference>
<gene>
    <name evidence="1" type="ORF">IEQ34_012069</name>
</gene>
<comment type="caution">
    <text evidence="1">The sequence shown here is derived from an EMBL/GenBank/DDBJ whole genome shotgun (WGS) entry which is preliminary data.</text>
</comment>